<dbReference type="EMBL" id="AP024256">
    <property type="protein sequence ID" value="BCP02507.1"/>
    <property type="molecule type" value="Genomic_DNA"/>
</dbReference>
<reference evidence="2 3" key="1">
    <citation type="submission" date="2020-12" db="EMBL/GenBank/DDBJ databases">
        <title>Genome sequence of clinical Mycobacterium intracellulare strains.</title>
        <authorList>
            <person name="Tateishi Y."/>
            <person name="Matsumoto S."/>
            <person name="Fukushima Y."/>
            <person name="Nakajima C."/>
            <person name="Suzuki Y."/>
        </authorList>
    </citation>
    <scope>NUCLEOTIDE SEQUENCE [LARGE SCALE GENOMIC DNA]</scope>
    <source>
        <strain evidence="2 3">M018</strain>
        <plasmid evidence="2 3">pM018</plasmid>
    </source>
</reference>
<dbReference type="RefSeq" id="WP_233461628.1">
    <property type="nucleotide sequence ID" value="NZ_AP024256.1"/>
</dbReference>
<feature type="domain" description="Beta-lactamase-related" evidence="1">
    <location>
        <begin position="206"/>
        <end position="552"/>
    </location>
</feature>
<dbReference type="InterPro" id="IPR012338">
    <property type="entry name" value="Beta-lactam/transpept-like"/>
</dbReference>
<name>A0A7R7MYU4_MYCIT</name>
<evidence type="ECO:0000259" key="1">
    <source>
        <dbReference type="Pfam" id="PF00144"/>
    </source>
</evidence>
<dbReference type="AlphaFoldDB" id="A0A7R7MYU4"/>
<accession>A0A7R7MYU4</accession>
<keyword evidence="2" id="KW-0614">Plasmid</keyword>
<dbReference type="Gene3D" id="3.40.710.10">
    <property type="entry name" value="DD-peptidase/beta-lactamase superfamily"/>
    <property type="match status" value="2"/>
</dbReference>
<evidence type="ECO:0000313" key="2">
    <source>
        <dbReference type="EMBL" id="BCP02507.1"/>
    </source>
</evidence>
<dbReference type="InterPro" id="IPR050491">
    <property type="entry name" value="AmpC-like"/>
</dbReference>
<sequence>MAISPAGALTVTAVSAGGSTVDTISAGDQVVWAATPPNDQVPYTVPFAVVGPPAYVGPSLPYTVPFDVVGPDVPLPEPTMVLTSARSDSLSVAASGYPEEEDFGPIAGYNFYVGGTKNNSTVELDGAYTYTGLTNTTAYTLTFTFVNGSGTESAHYGSLSASTIAASREIPLETESAIDGYVADGLKPNTKVDGCLVGIYTPDFDFYKAYGGDRTTGLMLSTDMRMRYGSVTKMYTALLILAQIDAGNLSLDDKLSQFVDGVANGDIITIKHLLQMQSGIKDYLQQDAAVQQIYFLTPTVAFDPMPYIRSYTPLYEPGTQSSYSNSNYILLGKILEWLDAEHGTGRDISTIIREDLLEPQGLSETEWPTGDDMTAPYSRGWETNLALPVAEASAAAAEASIPFLSMLFPDPLSLIAFLQSSGLGASFGIPPGLQLTPEIEGTSVNPDFGGAAGCIDGTIADLVKFGQVLGSAPMLSPEMKQLRDEDFVTYLTYVPSGANGPGWMGFGLGVIQWGSWLGWIGNLVGYHSVVFVNQDDGSVIAAIMNHMDGDPLTLFYNIAYLLNVDSTELREQTIRVDTVSVPEPTVKQPTVFVYHTPGDEDGNTAVPLKVPFYV</sequence>
<dbReference type="Pfam" id="PF00144">
    <property type="entry name" value="Beta-lactamase"/>
    <property type="match status" value="1"/>
</dbReference>
<dbReference type="SUPFAM" id="SSF56601">
    <property type="entry name" value="beta-lactamase/transpeptidase-like"/>
    <property type="match status" value="1"/>
</dbReference>
<gene>
    <name evidence="2" type="ORF">MINTM018_52760</name>
</gene>
<protein>
    <recommendedName>
        <fullName evidence="1">Beta-lactamase-related domain-containing protein</fullName>
    </recommendedName>
</protein>
<dbReference type="PANTHER" id="PTHR46825">
    <property type="entry name" value="D-ALANYL-D-ALANINE-CARBOXYPEPTIDASE/ENDOPEPTIDASE AMPH"/>
    <property type="match status" value="1"/>
</dbReference>
<evidence type="ECO:0000313" key="3">
    <source>
        <dbReference type="Proteomes" id="UP000595205"/>
    </source>
</evidence>
<organism evidence="2 3">
    <name type="scientific">Mycobacterium intracellulare</name>
    <dbReference type="NCBI Taxonomy" id="1767"/>
    <lineage>
        <taxon>Bacteria</taxon>
        <taxon>Bacillati</taxon>
        <taxon>Actinomycetota</taxon>
        <taxon>Actinomycetes</taxon>
        <taxon>Mycobacteriales</taxon>
        <taxon>Mycobacteriaceae</taxon>
        <taxon>Mycobacterium</taxon>
        <taxon>Mycobacterium avium complex (MAC)</taxon>
    </lineage>
</organism>
<dbReference type="Proteomes" id="UP000595205">
    <property type="component" value="Plasmid pM018"/>
</dbReference>
<geneLocation type="plasmid" evidence="2 3">
    <name>pM018</name>
</geneLocation>
<dbReference type="PANTHER" id="PTHR46825:SF7">
    <property type="entry name" value="D-ALANYL-D-ALANINE CARBOXYPEPTIDASE"/>
    <property type="match status" value="1"/>
</dbReference>
<dbReference type="InterPro" id="IPR001466">
    <property type="entry name" value="Beta-lactam-related"/>
</dbReference>
<proteinExistence type="predicted"/>